<dbReference type="RefSeq" id="WP_136877748.1">
    <property type="nucleotide sequence ID" value="NZ_SWBO01000008.1"/>
</dbReference>
<comment type="caution">
    <text evidence="1">The sequence shown here is derived from an EMBL/GenBank/DDBJ whole genome shotgun (WGS) entry which is preliminary data.</text>
</comment>
<dbReference type="AlphaFoldDB" id="A0A4U1C011"/>
<proteinExistence type="predicted"/>
<gene>
    <name evidence="1" type="ORF">FA045_14250</name>
</gene>
<dbReference type="Pfam" id="PF05990">
    <property type="entry name" value="DUF900"/>
    <property type="match status" value="1"/>
</dbReference>
<evidence type="ECO:0000313" key="1">
    <source>
        <dbReference type="EMBL" id="TKB98471.1"/>
    </source>
</evidence>
<reference evidence="1 2" key="1">
    <citation type="submission" date="2019-04" db="EMBL/GenBank/DDBJ databases">
        <title>Pedobacter sp. AR-2-6 sp. nov., isolated from Arctic soil.</title>
        <authorList>
            <person name="Dahal R.H."/>
            <person name="Kim D.-U."/>
        </authorList>
    </citation>
    <scope>NUCLEOTIDE SEQUENCE [LARGE SCALE GENOMIC DNA]</scope>
    <source>
        <strain evidence="1 2">AR-2-6</strain>
    </source>
</reference>
<sequence>MEKYYLLVELNDLLEVRFSINEEKIPISKFERVNKNFYVFEIPNQIGLSLSLRVSFNGLMGSSINIKIIDHADNLIWQSRARILKVSGFENTYTVNLGKTGDSQFDWTSVSDGDHQKSNHRTYLKHNIEKTVPLENTSVFVYFATDRGKIESKDELFPDYNGERSMLSYGICEVNIPKKRKIGELSRPAWWKFEFQENPNKHFLILGGSELNIDEFFVSLGERITLSDENDLFVFIHGFNTNFQDAIMRTAQIAYDLGFQGAPVTYSWPSDGKVISYPYDEESIQYSSSHLKDFLIDIRAKTKAEKIHVIAHSMGNRGLTNAIVGLKEEGFFDEFIFNQIILAAPDIDVQVFLSTIVPKMQKCSQRITLYASSEDRALKLSRSIHKSIIRLGESGDYITCCHGIDTVDASNTDPSFLGHGYFASTSPLINDIYQLFRFNHAPENRNLLNIETDKFQYWQFK</sequence>
<dbReference type="EMBL" id="SWBO01000008">
    <property type="protein sequence ID" value="TKB98471.1"/>
    <property type="molecule type" value="Genomic_DNA"/>
</dbReference>
<dbReference type="Gene3D" id="3.40.50.1820">
    <property type="entry name" value="alpha/beta hydrolase"/>
    <property type="match status" value="1"/>
</dbReference>
<dbReference type="InterPro" id="IPR010297">
    <property type="entry name" value="DUF900_hydrolase"/>
</dbReference>
<organism evidence="1 2">
    <name type="scientific">Pedobacter cryotolerans</name>
    <dbReference type="NCBI Taxonomy" id="2571270"/>
    <lineage>
        <taxon>Bacteria</taxon>
        <taxon>Pseudomonadati</taxon>
        <taxon>Bacteroidota</taxon>
        <taxon>Sphingobacteriia</taxon>
        <taxon>Sphingobacteriales</taxon>
        <taxon>Sphingobacteriaceae</taxon>
        <taxon>Pedobacter</taxon>
    </lineage>
</organism>
<dbReference type="OrthoDB" id="9797755at2"/>
<protein>
    <submittedName>
        <fullName evidence="1">Alpha/beta hydrolase</fullName>
    </submittedName>
</protein>
<keyword evidence="2" id="KW-1185">Reference proteome</keyword>
<name>A0A4U1C011_9SPHI</name>
<dbReference type="PANTHER" id="PTHR36513:SF1">
    <property type="entry name" value="TRANSMEMBRANE PROTEIN"/>
    <property type="match status" value="1"/>
</dbReference>
<dbReference type="GO" id="GO:0016787">
    <property type="term" value="F:hydrolase activity"/>
    <property type="evidence" value="ECO:0007669"/>
    <property type="project" value="UniProtKB-KW"/>
</dbReference>
<keyword evidence="1" id="KW-0378">Hydrolase</keyword>
<evidence type="ECO:0000313" key="2">
    <source>
        <dbReference type="Proteomes" id="UP000310477"/>
    </source>
</evidence>
<dbReference type="PANTHER" id="PTHR36513">
    <property type="entry name" value="ABC TRANSMEMBRANE TYPE-1 DOMAIN-CONTAINING PROTEIN"/>
    <property type="match status" value="1"/>
</dbReference>
<dbReference type="InterPro" id="IPR029058">
    <property type="entry name" value="AB_hydrolase_fold"/>
</dbReference>
<dbReference type="Proteomes" id="UP000310477">
    <property type="component" value="Unassembled WGS sequence"/>
</dbReference>
<accession>A0A4U1C011</accession>
<dbReference type="SUPFAM" id="SSF53474">
    <property type="entry name" value="alpha/beta-Hydrolases"/>
    <property type="match status" value="1"/>
</dbReference>